<sequence length="64" mass="7211">MNRKQYVKPRTDIVEVLAETDVLGIVTGSGGQSGEEALGKEDLFDWDETKDETDDNENSTYDVW</sequence>
<gene>
    <name evidence="2" type="ORF">HPS54_08620</name>
</gene>
<keyword evidence="3" id="KW-1185">Reference proteome</keyword>
<evidence type="ECO:0000313" key="3">
    <source>
        <dbReference type="Proteomes" id="UP000820977"/>
    </source>
</evidence>
<proteinExistence type="predicted"/>
<protein>
    <recommendedName>
        <fullName evidence="4">Lasso RiPP family leader peptide-containing protein</fullName>
    </recommendedName>
</protein>
<dbReference type="RefSeq" id="WP_172345036.1">
    <property type="nucleotide sequence ID" value="NZ_CASTNK010000038.1"/>
</dbReference>
<evidence type="ECO:0000313" key="2">
    <source>
        <dbReference type="EMBL" id="NPE25574.1"/>
    </source>
</evidence>
<evidence type="ECO:0008006" key="4">
    <source>
        <dbReference type="Google" id="ProtNLM"/>
    </source>
</evidence>
<evidence type="ECO:0000256" key="1">
    <source>
        <dbReference type="SAM" id="MobiDB-lite"/>
    </source>
</evidence>
<comment type="caution">
    <text evidence="2">The sequence shown here is derived from an EMBL/GenBank/DDBJ whole genome shotgun (WGS) entry which is preliminary data.</text>
</comment>
<feature type="region of interest" description="Disordered" evidence="1">
    <location>
        <begin position="27"/>
        <end position="64"/>
    </location>
</feature>
<name>A0ABX2B239_9BACT</name>
<feature type="compositionally biased region" description="Acidic residues" evidence="1">
    <location>
        <begin position="44"/>
        <end position="57"/>
    </location>
</feature>
<dbReference type="EMBL" id="JABKKJ010000013">
    <property type="protein sequence ID" value="NPE25574.1"/>
    <property type="molecule type" value="Genomic_DNA"/>
</dbReference>
<reference evidence="2 3" key="1">
    <citation type="submission" date="2020-05" db="EMBL/GenBank/DDBJ databases">
        <title>Distinct polysaccharide utilization as determinants for interspecies competition between intestinal Prevotella spp.</title>
        <authorList>
            <person name="Galvez E.J.C."/>
            <person name="Iljazovic A."/>
            <person name="Strowig T."/>
        </authorList>
    </citation>
    <scope>NUCLEOTIDE SEQUENCE [LARGE SCALE GENOMIC DNA]</scope>
    <source>
        <strain evidence="2 3">PCHR</strain>
    </source>
</reference>
<dbReference type="Proteomes" id="UP000820977">
    <property type="component" value="Unassembled WGS sequence"/>
</dbReference>
<organism evidence="2 3">
    <name type="scientific">Xylanibacter caecicola</name>
    <dbReference type="NCBI Taxonomy" id="2736294"/>
    <lineage>
        <taxon>Bacteria</taxon>
        <taxon>Pseudomonadati</taxon>
        <taxon>Bacteroidota</taxon>
        <taxon>Bacteroidia</taxon>
        <taxon>Bacteroidales</taxon>
        <taxon>Prevotellaceae</taxon>
        <taxon>Xylanibacter</taxon>
    </lineage>
</organism>
<accession>A0ABX2B239</accession>